<protein>
    <submittedName>
        <fullName evidence="1">Uncharacterized protein</fullName>
    </submittedName>
</protein>
<dbReference type="Gene3D" id="3.90.176.10">
    <property type="entry name" value="Toxin ADP-ribosyltransferase, Chain A, domain 1"/>
    <property type="match status" value="1"/>
</dbReference>
<comment type="caution">
    <text evidence="1">The sequence shown here is derived from an EMBL/GenBank/DDBJ whole genome shotgun (WGS) entry which is preliminary data.</text>
</comment>
<dbReference type="EMBL" id="STGY01000001">
    <property type="protein sequence ID" value="THV43589.1"/>
    <property type="molecule type" value="Genomic_DNA"/>
</dbReference>
<dbReference type="OrthoDB" id="4730712at2"/>
<sequence>MSAAGKPIAVLAQMPKRPGLTFRGITGEPPAAVFRVPKVLPTSQDPRVASENFTADHLAAILTRTGRLVSRMSAHPNEREIVLLPGVLLQPIGTLAVPGLASELVILEEIGDALDGTANTGPIGQLPTGRDELLAHITAVVTFALDGPPVKIHSPGKFTPRTAPTSAHLPTVVGSELTSSVAVDKWLRPRIVHGERLSRPYFRLWDPYPNPVEGDFSLAGGRDKVRLLAEALMGLGWPINAEPTGVSIRTPVGPIGLLATRDAPGDGGPDTYVVSTASEARPVYIGDTFQVAVELIRALADEVGEMVEDHRIQIGCPGQKNDLTYVGGAWRGIHGEARGEEYVHRAAAATRAAIDRVTIYSGGFDLRAFAEAAGHRTWSLSTNDLLCIGDLEVQKYLSVIGADGFAVESTSRGGPRRPEGVFTDLVDAIRYLAMDIGSLWRSEQRMPRLGAATPPAGVVMEGETVRVGERTAKFPASTSGRAKAAEFAGLAELSPAEIAARYAPELVA</sequence>
<organism evidence="1 2">
    <name type="scientific">Glycomyces buryatensis</name>
    <dbReference type="NCBI Taxonomy" id="2570927"/>
    <lineage>
        <taxon>Bacteria</taxon>
        <taxon>Bacillati</taxon>
        <taxon>Actinomycetota</taxon>
        <taxon>Actinomycetes</taxon>
        <taxon>Glycomycetales</taxon>
        <taxon>Glycomycetaceae</taxon>
        <taxon>Glycomyces</taxon>
    </lineage>
</organism>
<reference evidence="1 2" key="2">
    <citation type="submission" date="2019-05" db="EMBL/GenBank/DDBJ databases">
        <title>Glycomyces buryatensis sp. nov.</title>
        <authorList>
            <person name="Nikitina E."/>
        </authorList>
    </citation>
    <scope>NUCLEOTIDE SEQUENCE [LARGE SCALE GENOMIC DNA]</scope>
    <source>
        <strain evidence="1 2">18</strain>
    </source>
</reference>
<proteinExistence type="predicted"/>
<name>A0A4S8QQ88_9ACTN</name>
<keyword evidence="2" id="KW-1185">Reference proteome</keyword>
<evidence type="ECO:0000313" key="2">
    <source>
        <dbReference type="Proteomes" id="UP000308760"/>
    </source>
</evidence>
<reference evidence="2" key="1">
    <citation type="submission" date="2019-04" db="EMBL/GenBank/DDBJ databases">
        <title>Nocardioides xinjiangensis sp. nov.</title>
        <authorList>
            <person name="Liu S."/>
        </authorList>
    </citation>
    <scope>NUCLEOTIDE SEQUENCE [LARGE SCALE GENOMIC DNA]</scope>
    <source>
        <strain evidence="2">18</strain>
    </source>
</reference>
<dbReference type="RefSeq" id="WP_136532587.1">
    <property type="nucleotide sequence ID" value="NZ_STGY01000001.1"/>
</dbReference>
<dbReference type="Proteomes" id="UP000308760">
    <property type="component" value="Unassembled WGS sequence"/>
</dbReference>
<dbReference type="AlphaFoldDB" id="A0A4S8QQ88"/>
<gene>
    <name evidence="1" type="ORF">FAB82_00595</name>
</gene>
<accession>A0A4S8QQ88</accession>
<evidence type="ECO:0000313" key="1">
    <source>
        <dbReference type="EMBL" id="THV43589.1"/>
    </source>
</evidence>